<evidence type="ECO:0000313" key="2">
    <source>
        <dbReference type="Proteomes" id="UP000790347"/>
    </source>
</evidence>
<reference evidence="1" key="2">
    <citation type="journal article" date="2022" name="Res Sq">
        <title>Comparative Genomics Reveals Insights into the Divergent Evolution of Astigmatic Mites and Household Pest Adaptations.</title>
        <authorList>
            <person name="Xiong Q."/>
            <person name="Wan A.T.-Y."/>
            <person name="Liu X.-Y."/>
            <person name="Fung C.S.-H."/>
            <person name="Xiao X."/>
            <person name="Malainual N."/>
            <person name="Hou J."/>
            <person name="Wang L."/>
            <person name="Wang M."/>
            <person name="Yang K."/>
            <person name="Cui Y."/>
            <person name="Leung E."/>
            <person name="Nong W."/>
            <person name="Shin S.-K."/>
            <person name="Au S."/>
            <person name="Jeong K.Y."/>
            <person name="Chew F.T."/>
            <person name="Hui J."/>
            <person name="Leung T.F."/>
            <person name="Tungtrongchitr A."/>
            <person name="Zhong N."/>
            <person name="Liu Z."/>
            <person name="Tsui S."/>
        </authorList>
    </citation>
    <scope>NUCLEOTIDE SEQUENCE</scope>
    <source>
        <strain evidence="1">Derf</strain>
        <tissue evidence="1">Whole organism</tissue>
    </source>
</reference>
<protein>
    <submittedName>
        <fullName evidence="1">Uncharacterized protein</fullName>
    </submittedName>
</protein>
<name>A0A922KZ92_DERFA</name>
<accession>A0A922KZ92</accession>
<reference evidence="1" key="1">
    <citation type="submission" date="2013-05" db="EMBL/GenBank/DDBJ databases">
        <authorList>
            <person name="Yim A.K.Y."/>
            <person name="Chan T.F."/>
            <person name="Ji K.M."/>
            <person name="Liu X.Y."/>
            <person name="Zhou J.W."/>
            <person name="Li R.Q."/>
            <person name="Yang K.Y."/>
            <person name="Li J."/>
            <person name="Li M."/>
            <person name="Law P.T.W."/>
            <person name="Wu Y.L."/>
            <person name="Cai Z.L."/>
            <person name="Qin H."/>
            <person name="Bao Y."/>
            <person name="Leung R.K.K."/>
            <person name="Ng P.K.S."/>
            <person name="Zou J."/>
            <person name="Zhong X.J."/>
            <person name="Ran P.X."/>
            <person name="Zhong N.S."/>
            <person name="Liu Z.G."/>
            <person name="Tsui S.K.W."/>
        </authorList>
    </citation>
    <scope>NUCLEOTIDE SEQUENCE</scope>
    <source>
        <strain evidence="1">Derf</strain>
        <tissue evidence="1">Whole organism</tissue>
    </source>
</reference>
<dbReference type="EMBL" id="ASGP02000007">
    <property type="protein sequence ID" value="KAH9497968.1"/>
    <property type="molecule type" value="Genomic_DNA"/>
</dbReference>
<dbReference type="Proteomes" id="UP000790347">
    <property type="component" value="Unassembled WGS sequence"/>
</dbReference>
<sequence>MVEPPKHRTTSVFSKVGVCLSPFQNELMKIKCEHFRFDPLPAVFFWFERFERTIHFVHPPLCKIQVSKNENDFIKQSILAE</sequence>
<proteinExistence type="predicted"/>
<organism evidence="1 2">
    <name type="scientific">Dermatophagoides farinae</name>
    <name type="common">American house dust mite</name>
    <dbReference type="NCBI Taxonomy" id="6954"/>
    <lineage>
        <taxon>Eukaryota</taxon>
        <taxon>Metazoa</taxon>
        <taxon>Ecdysozoa</taxon>
        <taxon>Arthropoda</taxon>
        <taxon>Chelicerata</taxon>
        <taxon>Arachnida</taxon>
        <taxon>Acari</taxon>
        <taxon>Acariformes</taxon>
        <taxon>Sarcoptiformes</taxon>
        <taxon>Astigmata</taxon>
        <taxon>Psoroptidia</taxon>
        <taxon>Analgoidea</taxon>
        <taxon>Pyroglyphidae</taxon>
        <taxon>Dermatophagoidinae</taxon>
        <taxon>Dermatophagoides</taxon>
    </lineage>
</organism>
<gene>
    <name evidence="1" type="ORF">DERF_013898</name>
</gene>
<dbReference type="AlphaFoldDB" id="A0A922KZ92"/>
<evidence type="ECO:0000313" key="1">
    <source>
        <dbReference type="EMBL" id="KAH9497968.1"/>
    </source>
</evidence>
<comment type="caution">
    <text evidence="1">The sequence shown here is derived from an EMBL/GenBank/DDBJ whole genome shotgun (WGS) entry which is preliminary data.</text>
</comment>
<keyword evidence="2" id="KW-1185">Reference proteome</keyword>